<dbReference type="Proteomes" id="UP001180453">
    <property type="component" value="Unassembled WGS sequence"/>
</dbReference>
<keyword evidence="4" id="KW-1185">Reference proteome</keyword>
<dbReference type="EMBL" id="JAVDXU010000007">
    <property type="protein sequence ID" value="MDR7273024.1"/>
    <property type="molecule type" value="Genomic_DNA"/>
</dbReference>
<gene>
    <name evidence="3" type="ORF">J2X20_005709</name>
</gene>
<dbReference type="Pfam" id="PF05943">
    <property type="entry name" value="VipB"/>
    <property type="match status" value="1"/>
</dbReference>
<evidence type="ECO:0000256" key="1">
    <source>
        <dbReference type="SAM" id="MobiDB-lite"/>
    </source>
</evidence>
<name>A0ABU1YVY2_ROSSA</name>
<sequence>MSDWTPNYGQLSAAAPAWAAKRPIRIALLGDFGAGAAAGRLDTGADLARRKPRSVEFDSLEDWLGQQNITLNLPVGADGAPVEIPLADLESFHPDTLFRELELFKKLNDLRKRLNNTASFDKAAAEVAKMGGGSARKASRTAHGARARGSAPSAGAKLSDFARLTGRTSAPEGGGNIDALLRNVIGPFVVPAAKPEKVGLLKVLDESIADGMRAVLHQPDFQTAESLWRGVDFLLRRLETGPMLQVHLIDISAEEFAADLSASDDLTDSGLYQLLVGKQAETKDGGYTYVAGLYQFEATPPHTELLGRMAKIANAAGSTFFTSMAVDDLSNPRNPPHQLVIDAFAALRGLPEAKRLALLGPRFLLRHPYGKRSDPISSFAFEEFTMADGLGALLWGHPALLALTVLAGQGGKPNVDDLPFHHFVDADGDSTALPCTERFISTAVATEMARYGLKALMAHKGEPLVQLTGPDTVAGTFTPPAAVASKPGARMGVEMAVRSKLAEPEERKAAAPPKAAKAAKPAKLEEAEDEASPAASASDDSSDLDALLADLAGGGDSSPAPAPAAADTSDLDDLDALLASLNDDAPAAAEPAAAAESSDDAMDPDLEALLKSLG</sequence>
<evidence type="ECO:0000259" key="2">
    <source>
        <dbReference type="Pfam" id="PF05943"/>
    </source>
</evidence>
<feature type="compositionally biased region" description="Low complexity" evidence="1">
    <location>
        <begin position="510"/>
        <end position="521"/>
    </location>
</feature>
<comment type="caution">
    <text evidence="3">The sequence shown here is derived from an EMBL/GenBank/DDBJ whole genome shotgun (WGS) entry which is preliminary data.</text>
</comment>
<feature type="region of interest" description="Disordered" evidence="1">
    <location>
        <begin position="131"/>
        <end position="153"/>
    </location>
</feature>
<dbReference type="Pfam" id="PF05591">
    <property type="entry name" value="T6SS_VipA"/>
    <property type="match status" value="1"/>
</dbReference>
<dbReference type="PANTHER" id="PTHR35565">
    <property type="entry name" value="CYTOPLASMIC PROTEIN-RELATED"/>
    <property type="match status" value="1"/>
</dbReference>
<evidence type="ECO:0000313" key="4">
    <source>
        <dbReference type="Proteomes" id="UP001180453"/>
    </source>
</evidence>
<dbReference type="InterPro" id="IPR008312">
    <property type="entry name" value="T6SS_TssB1"/>
</dbReference>
<feature type="domain" description="TssC1 N-terminal" evidence="2">
    <location>
        <begin position="202"/>
        <end position="467"/>
    </location>
</feature>
<dbReference type="PANTHER" id="PTHR35565:SF1">
    <property type="entry name" value="TYPE VI SECRETION SYSTEM CONTRACTILE SHEATH LARGE SUBUNIT"/>
    <property type="match status" value="1"/>
</dbReference>
<feature type="compositionally biased region" description="Acidic residues" evidence="1">
    <location>
        <begin position="597"/>
        <end position="606"/>
    </location>
</feature>
<feature type="compositionally biased region" description="Low complexity" evidence="1">
    <location>
        <begin position="532"/>
        <end position="568"/>
    </location>
</feature>
<feature type="compositionally biased region" description="Basic and acidic residues" evidence="1">
    <location>
        <begin position="500"/>
        <end position="509"/>
    </location>
</feature>
<dbReference type="InterPro" id="IPR044031">
    <property type="entry name" value="TssC1_N"/>
</dbReference>
<accession>A0ABU1YVY2</accession>
<proteinExistence type="predicted"/>
<dbReference type="RefSeq" id="WP_310272956.1">
    <property type="nucleotide sequence ID" value="NZ_JAVDXU010000007.1"/>
</dbReference>
<reference evidence="3 4" key="1">
    <citation type="submission" date="2023-07" db="EMBL/GenBank/DDBJ databases">
        <title>Sorghum-associated microbial communities from plants grown in Nebraska, USA.</title>
        <authorList>
            <person name="Schachtman D."/>
        </authorList>
    </citation>
    <scope>NUCLEOTIDE SEQUENCE [LARGE SCALE GENOMIC DNA]</scope>
    <source>
        <strain evidence="3 4">BE314</strain>
    </source>
</reference>
<feature type="compositionally biased region" description="Basic residues" evidence="1">
    <location>
        <begin position="137"/>
        <end position="146"/>
    </location>
</feature>
<organism evidence="3 4">
    <name type="scientific">Roseateles saccharophilus</name>
    <name type="common">Pseudomonas saccharophila</name>
    <dbReference type="NCBI Taxonomy" id="304"/>
    <lineage>
        <taxon>Bacteria</taxon>
        <taxon>Pseudomonadati</taxon>
        <taxon>Pseudomonadota</taxon>
        <taxon>Betaproteobacteria</taxon>
        <taxon>Burkholderiales</taxon>
        <taxon>Sphaerotilaceae</taxon>
        <taxon>Roseateles</taxon>
    </lineage>
</organism>
<protein>
    <submittedName>
        <fullName evidence="3">Type VI secretion system protein ImpC</fullName>
    </submittedName>
</protein>
<feature type="compositionally biased region" description="Low complexity" evidence="1">
    <location>
        <begin position="576"/>
        <end position="596"/>
    </location>
</feature>
<feature type="region of interest" description="Disordered" evidence="1">
    <location>
        <begin position="499"/>
        <end position="614"/>
    </location>
</feature>
<dbReference type="InterPro" id="IPR010269">
    <property type="entry name" value="T6SS_TssC-like"/>
</dbReference>
<evidence type="ECO:0000313" key="3">
    <source>
        <dbReference type="EMBL" id="MDR7273024.1"/>
    </source>
</evidence>